<dbReference type="SUPFAM" id="SSF53448">
    <property type="entry name" value="Nucleotide-diphospho-sugar transferases"/>
    <property type="match status" value="1"/>
</dbReference>
<evidence type="ECO:0000259" key="9">
    <source>
        <dbReference type="Pfam" id="PF00535"/>
    </source>
</evidence>
<feature type="domain" description="Glycosyltransferase 2-like" evidence="9">
    <location>
        <begin position="13"/>
        <end position="181"/>
    </location>
</feature>
<evidence type="ECO:0000313" key="11">
    <source>
        <dbReference type="EMBL" id="RLK52391.1"/>
    </source>
</evidence>
<evidence type="ECO:0000256" key="2">
    <source>
        <dbReference type="ARBA" id="ARBA00006739"/>
    </source>
</evidence>
<name>A0A498CJI5_9MICO</name>
<dbReference type="EMBL" id="RCDB01000001">
    <property type="protein sequence ID" value="RLK52391.1"/>
    <property type="molecule type" value="Genomic_DNA"/>
</dbReference>
<evidence type="ECO:0000256" key="3">
    <source>
        <dbReference type="ARBA" id="ARBA00022676"/>
    </source>
</evidence>
<evidence type="ECO:0000313" key="12">
    <source>
        <dbReference type="Proteomes" id="UP000273158"/>
    </source>
</evidence>
<feature type="transmembrane region" description="Helical" evidence="8">
    <location>
        <begin position="335"/>
        <end position="355"/>
    </location>
</feature>
<comment type="caution">
    <text evidence="11">The sequence shown here is derived from an EMBL/GenBank/DDBJ whole genome shotgun (WGS) entry which is preliminary data.</text>
</comment>
<dbReference type="Proteomes" id="UP000273158">
    <property type="component" value="Unassembled WGS sequence"/>
</dbReference>
<accession>A0A498CJI5</accession>
<dbReference type="InterPro" id="IPR039528">
    <property type="entry name" value="DPM1-like"/>
</dbReference>
<dbReference type="PANTHER" id="PTHR43398:SF1">
    <property type="entry name" value="DOLICHOL-PHOSPHATE MANNOSYLTRANSFERASE SUBUNIT 1"/>
    <property type="match status" value="1"/>
</dbReference>
<dbReference type="CDD" id="cd06442">
    <property type="entry name" value="DPM1_like"/>
    <property type="match status" value="1"/>
</dbReference>
<evidence type="ECO:0000256" key="8">
    <source>
        <dbReference type="SAM" id="Phobius"/>
    </source>
</evidence>
<dbReference type="GO" id="GO:0006488">
    <property type="term" value="P:dolichol-linked oligosaccharide biosynthetic process"/>
    <property type="evidence" value="ECO:0007669"/>
    <property type="project" value="TreeGrafter"/>
</dbReference>
<comment type="similarity">
    <text evidence="2">Belongs to the glycosyltransferase 2 family.</text>
</comment>
<dbReference type="InterPro" id="IPR001173">
    <property type="entry name" value="Glyco_trans_2-like"/>
</dbReference>
<keyword evidence="5 8" id="KW-0812">Transmembrane</keyword>
<dbReference type="Pfam" id="PF04138">
    <property type="entry name" value="GtrA_DPMS_TM"/>
    <property type="match status" value="1"/>
</dbReference>
<gene>
    <name evidence="11" type="ORF">C7474_0325</name>
</gene>
<dbReference type="GO" id="GO:0004582">
    <property type="term" value="F:dolichyl-phosphate beta-D-mannosyltransferase activity"/>
    <property type="evidence" value="ECO:0007669"/>
    <property type="project" value="InterPro"/>
</dbReference>
<keyword evidence="12" id="KW-1185">Reference proteome</keyword>
<dbReference type="GO" id="GO:0000271">
    <property type="term" value="P:polysaccharide biosynthetic process"/>
    <property type="evidence" value="ECO:0007669"/>
    <property type="project" value="InterPro"/>
</dbReference>
<evidence type="ECO:0000256" key="1">
    <source>
        <dbReference type="ARBA" id="ARBA00004141"/>
    </source>
</evidence>
<protein>
    <submittedName>
        <fullName evidence="11">Dolichol-phosphate mannosyltransferase</fullName>
    </submittedName>
</protein>
<keyword evidence="3 11" id="KW-0328">Glycosyltransferase</keyword>
<dbReference type="PANTHER" id="PTHR43398">
    <property type="entry name" value="DOLICHOL-PHOSPHATE MANNOSYLTRANSFERASE SUBUNIT 1"/>
    <property type="match status" value="1"/>
</dbReference>
<evidence type="ECO:0000259" key="10">
    <source>
        <dbReference type="Pfam" id="PF04138"/>
    </source>
</evidence>
<proteinExistence type="inferred from homology"/>
<evidence type="ECO:0000256" key="7">
    <source>
        <dbReference type="ARBA" id="ARBA00023136"/>
    </source>
</evidence>
<dbReference type="Pfam" id="PF00535">
    <property type="entry name" value="Glycos_transf_2"/>
    <property type="match status" value="1"/>
</dbReference>
<dbReference type="Gene3D" id="3.90.550.10">
    <property type="entry name" value="Spore Coat Polysaccharide Biosynthesis Protein SpsA, Chain A"/>
    <property type="match status" value="1"/>
</dbReference>
<dbReference type="InterPro" id="IPR007267">
    <property type="entry name" value="GtrA_DPMS_TM"/>
</dbReference>
<dbReference type="GO" id="GO:0006506">
    <property type="term" value="P:GPI anchor biosynthetic process"/>
    <property type="evidence" value="ECO:0007669"/>
    <property type="project" value="TreeGrafter"/>
</dbReference>
<reference evidence="11 12" key="1">
    <citation type="journal article" date="2015" name="Stand. Genomic Sci.">
        <title>Genomic Encyclopedia of Bacterial and Archaeal Type Strains, Phase III: the genomes of soil and plant-associated and newly described type strains.</title>
        <authorList>
            <person name="Whitman W.B."/>
            <person name="Woyke T."/>
            <person name="Klenk H.P."/>
            <person name="Zhou Y."/>
            <person name="Lilburn T.G."/>
            <person name="Beck B.J."/>
            <person name="De Vos P."/>
            <person name="Vandamme P."/>
            <person name="Eisen J.A."/>
            <person name="Garrity G."/>
            <person name="Hugenholtz P."/>
            <person name="Kyrpides N.C."/>
        </authorList>
    </citation>
    <scope>NUCLEOTIDE SEQUENCE [LARGE SCALE GENOMIC DNA]</scope>
    <source>
        <strain evidence="11 12">S2T63</strain>
    </source>
</reference>
<evidence type="ECO:0000256" key="5">
    <source>
        <dbReference type="ARBA" id="ARBA00022692"/>
    </source>
</evidence>
<comment type="subcellular location">
    <subcellularLocation>
        <location evidence="1">Membrane</location>
        <topology evidence="1">Multi-pass membrane protein</topology>
    </subcellularLocation>
</comment>
<organism evidence="11 12">
    <name type="scientific">Microbacterium telephonicum</name>
    <dbReference type="NCBI Taxonomy" id="1714841"/>
    <lineage>
        <taxon>Bacteria</taxon>
        <taxon>Bacillati</taxon>
        <taxon>Actinomycetota</taxon>
        <taxon>Actinomycetes</taxon>
        <taxon>Micrococcales</taxon>
        <taxon>Microbacteriaceae</taxon>
        <taxon>Microbacterium</taxon>
    </lineage>
</organism>
<feature type="transmembrane region" description="Helical" evidence="8">
    <location>
        <begin position="270"/>
        <end position="288"/>
    </location>
</feature>
<evidence type="ECO:0000256" key="6">
    <source>
        <dbReference type="ARBA" id="ARBA00022989"/>
    </source>
</evidence>
<keyword evidence="7 8" id="KW-0472">Membrane</keyword>
<dbReference type="GO" id="GO:0016020">
    <property type="term" value="C:membrane"/>
    <property type="evidence" value="ECO:0007669"/>
    <property type="project" value="UniProtKB-SubCell"/>
</dbReference>
<feature type="transmembrane region" description="Helical" evidence="8">
    <location>
        <begin position="244"/>
        <end position="264"/>
    </location>
</feature>
<sequence length="389" mass="41860">MPHRVPGVIIELSIIVPTFNEAPNVAELVARVTAAVEGIDAEIVFVDDSTDDTPEVMRVVAAGAGIPVRVIHRDQPVGGLGGAVVEGFRAAASDVCLVMDGDLQHPPEKIPEMFERHREGDVDVVVASRYAGGGTSTGLADRTRVLVSRASTALTKAMFPVRLHDVSDPMTGFFLVSRSAVDLDGLHPRGFKILLEILVRKPFRIAEVPFDFGDRHAGESKASFRQGMHFLAQLAALRFGKMSLFAVIGGLGAVANVVIVWALTHLGVDYVVAAIIAAEVTIIGNFLLIERFVFQDMRGDASGVWSRFAKSFAFNNAEAVIRIPIVALMVSTSHISAVLATAITLVVAFFVRFVFHSLVVYAPKKQGTPSAAREVIEKLDEQAMQPGEL</sequence>
<feature type="domain" description="GtrA/DPMS transmembrane" evidence="10">
    <location>
        <begin position="245"/>
        <end position="360"/>
    </location>
</feature>
<dbReference type="AlphaFoldDB" id="A0A498CJI5"/>
<keyword evidence="4 11" id="KW-0808">Transferase</keyword>
<keyword evidence="6 8" id="KW-1133">Transmembrane helix</keyword>
<dbReference type="GO" id="GO:0035269">
    <property type="term" value="P:protein O-linked glycosylation via mannose"/>
    <property type="evidence" value="ECO:0007669"/>
    <property type="project" value="TreeGrafter"/>
</dbReference>
<evidence type="ECO:0000256" key="4">
    <source>
        <dbReference type="ARBA" id="ARBA00022679"/>
    </source>
</evidence>
<dbReference type="InterPro" id="IPR029044">
    <property type="entry name" value="Nucleotide-diphossugar_trans"/>
</dbReference>